<name>A0ABY7HGI9_9BACT</name>
<dbReference type="RefSeq" id="WP_269040794.1">
    <property type="nucleotide sequence ID" value="NZ_CP114040.1"/>
</dbReference>
<proteinExistence type="predicted"/>
<evidence type="ECO:0000313" key="2">
    <source>
        <dbReference type="Proteomes" id="UP001164459"/>
    </source>
</evidence>
<evidence type="ECO:0000313" key="1">
    <source>
        <dbReference type="EMBL" id="WAS98428.1"/>
    </source>
</evidence>
<reference evidence="1" key="1">
    <citation type="submission" date="2022-11" db="EMBL/GenBank/DDBJ databases">
        <title>Minimal conservation of predation-associated metabolite biosynthetic gene clusters underscores biosynthetic potential of Myxococcota including descriptions for ten novel species: Archangium lansinium sp. nov., Myxococcus landrumus sp. nov., Nannocystis bai.</title>
        <authorList>
            <person name="Ahearne A."/>
            <person name="Stevens C."/>
            <person name="Dowd S."/>
        </authorList>
    </citation>
    <scope>NUCLEOTIDE SEQUENCE</scope>
    <source>
        <strain evidence="1">Fl3</strain>
    </source>
</reference>
<sequence>MLFGECLWEQGALNMAEEAAAWIAFQAGSKGRREWLSRAAQ</sequence>
<keyword evidence="2" id="KW-1185">Reference proteome</keyword>
<dbReference type="Proteomes" id="UP001164459">
    <property type="component" value="Chromosome"/>
</dbReference>
<accession>A0ABY7HGI9</accession>
<gene>
    <name evidence="1" type="ORF">O0S08_19985</name>
</gene>
<organism evidence="1 2">
    <name type="scientific">Nannocystis punicea</name>
    <dbReference type="NCBI Taxonomy" id="2995304"/>
    <lineage>
        <taxon>Bacteria</taxon>
        <taxon>Pseudomonadati</taxon>
        <taxon>Myxococcota</taxon>
        <taxon>Polyangia</taxon>
        <taxon>Nannocystales</taxon>
        <taxon>Nannocystaceae</taxon>
        <taxon>Nannocystis</taxon>
    </lineage>
</organism>
<protein>
    <submittedName>
        <fullName evidence="1">Uncharacterized protein</fullName>
    </submittedName>
</protein>
<dbReference type="EMBL" id="CP114040">
    <property type="protein sequence ID" value="WAS98428.1"/>
    <property type="molecule type" value="Genomic_DNA"/>
</dbReference>